<dbReference type="EMBL" id="JAMZEC010000001">
    <property type="protein sequence ID" value="MCP2350663.1"/>
    <property type="molecule type" value="Genomic_DNA"/>
</dbReference>
<comment type="caution">
    <text evidence="1">The sequence shown here is derived from an EMBL/GenBank/DDBJ whole genome shotgun (WGS) entry which is preliminary data.</text>
</comment>
<dbReference type="InterPro" id="IPR012337">
    <property type="entry name" value="RNaseH-like_sf"/>
</dbReference>
<dbReference type="InterPro" id="IPR036397">
    <property type="entry name" value="RNaseH_sf"/>
</dbReference>
<accession>A0ABT1K9G8</accession>
<dbReference type="Proteomes" id="UP001320766">
    <property type="component" value="Unassembled WGS sequence"/>
</dbReference>
<evidence type="ECO:0000313" key="2">
    <source>
        <dbReference type="Proteomes" id="UP001320766"/>
    </source>
</evidence>
<dbReference type="RefSeq" id="WP_253776253.1">
    <property type="nucleotide sequence ID" value="NZ_BAAAVE010000017.1"/>
</dbReference>
<proteinExistence type="predicted"/>
<keyword evidence="2" id="KW-1185">Reference proteome</keyword>
<protein>
    <submittedName>
        <fullName evidence="1">Crossover junction endodeoxyribonuclease RuvC</fullName>
        <ecNumber evidence="1">3.1.21.10</ecNumber>
    </submittedName>
</protein>
<dbReference type="EC" id="3.1.21.10" evidence="1"/>
<dbReference type="GO" id="GO:0008821">
    <property type="term" value="F:crossover junction DNA endonuclease activity"/>
    <property type="evidence" value="ECO:0007669"/>
    <property type="project" value="UniProtKB-EC"/>
</dbReference>
<name>A0ABT1K9G8_9ACTN</name>
<gene>
    <name evidence="1" type="ORF">HD595_006785</name>
</gene>
<dbReference type="Gene3D" id="3.30.420.10">
    <property type="entry name" value="Ribonuclease H-like superfamily/Ribonuclease H"/>
    <property type="match status" value="1"/>
</dbReference>
<reference evidence="1 2" key="1">
    <citation type="submission" date="2022-06" db="EMBL/GenBank/DDBJ databases">
        <title>Sequencing the genomes of 1000 actinobacteria strains.</title>
        <authorList>
            <person name="Klenk H.-P."/>
        </authorList>
    </citation>
    <scope>NUCLEOTIDE SEQUENCE [LARGE SCALE GENOMIC DNA]</scope>
    <source>
        <strain evidence="1 2">DSM 44170</strain>
    </source>
</reference>
<sequence length="180" mass="19684">MSPRVYGLDVSLTGTGIASSSGWCDTTGETGITNMPLHEREPAITRLADRITDFIGPDVNLVVIEAPAYSRHGGGAHERAGLWWRIVHRLHGWEIPVVEVLPNLRSIYATGKHNARKTEVVDAVARRWPSWQTRGDDNAADAVVLMALGLHHLGAPLCDMPAKNRTALDRVAWPEMAVAL</sequence>
<evidence type="ECO:0000313" key="1">
    <source>
        <dbReference type="EMBL" id="MCP2350663.1"/>
    </source>
</evidence>
<organism evidence="1 2">
    <name type="scientific">Nonomuraea roseoviolacea subsp. carminata</name>
    <dbReference type="NCBI Taxonomy" id="160689"/>
    <lineage>
        <taxon>Bacteria</taxon>
        <taxon>Bacillati</taxon>
        <taxon>Actinomycetota</taxon>
        <taxon>Actinomycetes</taxon>
        <taxon>Streptosporangiales</taxon>
        <taxon>Streptosporangiaceae</taxon>
        <taxon>Nonomuraea</taxon>
    </lineage>
</organism>
<dbReference type="SUPFAM" id="SSF53098">
    <property type="entry name" value="Ribonuclease H-like"/>
    <property type="match status" value="1"/>
</dbReference>
<keyword evidence="1" id="KW-0378">Hydrolase</keyword>